<dbReference type="Proteomes" id="UP001153148">
    <property type="component" value="Unassembled WGS sequence"/>
</dbReference>
<sequence length="99" mass="11227">VYTGHVPEYELVTPRKITSEGAFLSHDVTYHHGASHRWVTLDTLLTNYIPMSSTFLVSLTFNAHVSAAYVTTGTKYVLYNTHLHFKGNSLLNNRHLTHL</sequence>
<proteinExistence type="predicted"/>
<keyword evidence="2" id="KW-1185">Reference proteome</keyword>
<accession>A0ABN7P9X5</accession>
<comment type="caution">
    <text evidence="1">The sequence shown here is derived from an EMBL/GenBank/DDBJ whole genome shotgun (WGS) entry which is preliminary data.</text>
</comment>
<evidence type="ECO:0000313" key="1">
    <source>
        <dbReference type="EMBL" id="CAG2063839.1"/>
    </source>
</evidence>
<dbReference type="EMBL" id="CAJPIN010029626">
    <property type="protein sequence ID" value="CAG2063839.1"/>
    <property type="molecule type" value="Genomic_DNA"/>
</dbReference>
<evidence type="ECO:0000313" key="2">
    <source>
        <dbReference type="Proteomes" id="UP001153148"/>
    </source>
</evidence>
<gene>
    <name evidence="1" type="ORF">TPAB3V08_LOCUS10786</name>
</gene>
<organism evidence="1 2">
    <name type="scientific">Timema podura</name>
    <name type="common">Walking stick</name>
    <dbReference type="NCBI Taxonomy" id="61482"/>
    <lineage>
        <taxon>Eukaryota</taxon>
        <taxon>Metazoa</taxon>
        <taxon>Ecdysozoa</taxon>
        <taxon>Arthropoda</taxon>
        <taxon>Hexapoda</taxon>
        <taxon>Insecta</taxon>
        <taxon>Pterygota</taxon>
        <taxon>Neoptera</taxon>
        <taxon>Polyneoptera</taxon>
        <taxon>Phasmatodea</taxon>
        <taxon>Timematodea</taxon>
        <taxon>Timematoidea</taxon>
        <taxon>Timematidae</taxon>
        <taxon>Timema</taxon>
    </lineage>
</organism>
<feature type="non-terminal residue" evidence="1">
    <location>
        <position position="1"/>
    </location>
</feature>
<reference evidence="1" key="1">
    <citation type="submission" date="2021-03" db="EMBL/GenBank/DDBJ databases">
        <authorList>
            <person name="Tran Van P."/>
        </authorList>
    </citation>
    <scope>NUCLEOTIDE SEQUENCE</scope>
</reference>
<protein>
    <submittedName>
        <fullName evidence="1">Uncharacterized protein</fullName>
    </submittedName>
</protein>
<feature type="non-terminal residue" evidence="1">
    <location>
        <position position="99"/>
    </location>
</feature>
<name>A0ABN7P9X5_TIMPD</name>